<dbReference type="GeneID" id="83197309"/>
<gene>
    <name evidence="2" type="ORF">N7468_000709</name>
</gene>
<dbReference type="Proteomes" id="UP001150941">
    <property type="component" value="Unassembled WGS sequence"/>
</dbReference>
<keyword evidence="3" id="KW-1185">Reference proteome</keyword>
<sequence length="193" mass="21931">MHILRPSVLLSLLRSSYAMGMNQAPFGSQDSLQPIKSDSQPGCSDKFHVTLYVSRNARDEEQIPVYHLDGRVYASETKVPTQWTFERKSNTGRYLVYAVHPSGIKHYWSSNYDNAIQVTPYDYQAKEVSVAQSGKTDSPFDRPVLFWDDKCLVVKKDPADPLAMLPSSACDIVVAKFEEPVQWKSLDELCHRK</sequence>
<comment type="caution">
    <text evidence="2">The sequence shown here is derived from an EMBL/GenBank/DDBJ whole genome shotgun (WGS) entry which is preliminary data.</text>
</comment>
<dbReference type="EMBL" id="JAPQKS010000001">
    <property type="protein sequence ID" value="KAJ5249258.1"/>
    <property type="molecule type" value="Genomic_DNA"/>
</dbReference>
<evidence type="ECO:0000313" key="3">
    <source>
        <dbReference type="Proteomes" id="UP001150941"/>
    </source>
</evidence>
<name>A0A9W9TYL3_9EURO</name>
<dbReference type="AlphaFoldDB" id="A0A9W9TYL3"/>
<feature type="signal peptide" evidence="1">
    <location>
        <begin position="1"/>
        <end position="18"/>
    </location>
</feature>
<organism evidence="2 3">
    <name type="scientific">Penicillium chermesinum</name>
    <dbReference type="NCBI Taxonomy" id="63820"/>
    <lineage>
        <taxon>Eukaryota</taxon>
        <taxon>Fungi</taxon>
        <taxon>Dikarya</taxon>
        <taxon>Ascomycota</taxon>
        <taxon>Pezizomycotina</taxon>
        <taxon>Eurotiomycetes</taxon>
        <taxon>Eurotiomycetidae</taxon>
        <taxon>Eurotiales</taxon>
        <taxon>Aspergillaceae</taxon>
        <taxon>Penicillium</taxon>
    </lineage>
</organism>
<reference evidence="2" key="1">
    <citation type="submission" date="2022-11" db="EMBL/GenBank/DDBJ databases">
        <authorList>
            <person name="Petersen C."/>
        </authorList>
    </citation>
    <scope>NUCLEOTIDE SEQUENCE</scope>
    <source>
        <strain evidence="2">IBT 19713</strain>
    </source>
</reference>
<feature type="chain" id="PRO_5040726538" evidence="1">
    <location>
        <begin position="19"/>
        <end position="193"/>
    </location>
</feature>
<proteinExistence type="predicted"/>
<keyword evidence="1" id="KW-0732">Signal</keyword>
<reference evidence="2" key="2">
    <citation type="journal article" date="2023" name="IMA Fungus">
        <title>Comparative genomic study of the Penicillium genus elucidates a diverse pangenome and 15 lateral gene transfer events.</title>
        <authorList>
            <person name="Petersen C."/>
            <person name="Sorensen T."/>
            <person name="Nielsen M.R."/>
            <person name="Sondergaard T.E."/>
            <person name="Sorensen J.L."/>
            <person name="Fitzpatrick D.A."/>
            <person name="Frisvad J.C."/>
            <person name="Nielsen K.L."/>
        </authorList>
    </citation>
    <scope>NUCLEOTIDE SEQUENCE</scope>
    <source>
        <strain evidence="2">IBT 19713</strain>
    </source>
</reference>
<dbReference type="RefSeq" id="XP_058336037.1">
    <property type="nucleotide sequence ID" value="XM_058470006.1"/>
</dbReference>
<dbReference type="OrthoDB" id="10426516at2759"/>
<protein>
    <submittedName>
        <fullName evidence="2">Uncharacterized protein</fullName>
    </submittedName>
</protein>
<evidence type="ECO:0000256" key="1">
    <source>
        <dbReference type="SAM" id="SignalP"/>
    </source>
</evidence>
<evidence type="ECO:0000313" key="2">
    <source>
        <dbReference type="EMBL" id="KAJ5249258.1"/>
    </source>
</evidence>
<accession>A0A9W9TYL3</accession>